<dbReference type="OrthoDB" id="4074350at2759"/>
<feature type="region of interest" description="Disordered" evidence="2">
    <location>
        <begin position="602"/>
        <end position="648"/>
    </location>
</feature>
<comment type="similarity">
    <text evidence="1">Belongs to the peptidase A1 family.</text>
</comment>
<dbReference type="InterPro" id="IPR021109">
    <property type="entry name" value="Peptidase_aspartic_dom_sf"/>
</dbReference>
<keyword evidence="3" id="KW-0472">Membrane</keyword>
<keyword evidence="3" id="KW-0812">Transmembrane</keyword>
<feature type="compositionally biased region" description="Polar residues" evidence="2">
    <location>
        <begin position="611"/>
        <end position="625"/>
    </location>
</feature>
<evidence type="ECO:0000256" key="2">
    <source>
        <dbReference type="SAM" id="MobiDB-lite"/>
    </source>
</evidence>
<keyword evidence="3" id="KW-1133">Transmembrane helix</keyword>
<dbReference type="GO" id="GO:0004190">
    <property type="term" value="F:aspartic-type endopeptidase activity"/>
    <property type="evidence" value="ECO:0007669"/>
    <property type="project" value="InterPro"/>
</dbReference>
<feature type="compositionally biased region" description="Polar residues" evidence="2">
    <location>
        <begin position="706"/>
        <end position="729"/>
    </location>
</feature>
<feature type="transmembrane region" description="Helical" evidence="3">
    <location>
        <begin position="423"/>
        <end position="444"/>
    </location>
</feature>
<sequence length="753" mass="81388">MPTLPDRTSKQIVFGGGTPYNSTTAALPIDPAQTWVGNDGPWSPVLMGIGTPRQFVSVLISTTANQPWAVLSTWCRNLTSAPLATCAKKRGGILSPANSTSWNYTGLYTLESEANLGINASAKFARETVQLGVDGSRAGSFSLANQTVAGIFNPDFWIATWGIRPDTTNITTLENRSPSLLSNLKTMGKISSLSWGYTAGATYRYGTHKTAAVSLTLGGTDISRYEPHNTSFDMVMDPSRDLVVGVRSVKTNITEKSLVPTPFLSLLDAGVSHLWLPKDACQAFETAFNLTYNDTLGLYPINDTLHQVLLAQNPSITFTLGNDLSPSNSTVDITLPYASFDLLLTTDYPGISQPTRYFPLRRAANASQYTLGRTFFQEAYVVADYERYKFSIHQTVFPGVDNETLVAIAANPGANNNGTLSTAAAAGVAIGIIVVVVLLLAIAYRFRRKVIYSFYQISPFHVNMPPEKSTQEDPGCKVCFEAPGSSPFPLEAAGRERQAELDNNGRYELPNGSLNANELETSSITSTSTVNTEEIFELPGSDCSTLADRGDFDHSKEVEETTGAKTWLCKDYVNQDYAVQDNSASARITLCAEGEIKSNEVNKAPAADSATDASNHSRSRLSLSTEDNEKEGIQRISPSDSPMSSEHEWRPIEVDNLRFASPPPMIEDEQAIPKQIDAILGTRASIASNHALDFCQEHREIPDSKGSLQSSNSMVSDLSSGPSVTQSGRGSAGLLTLNILPHAARKDSIVSPL</sequence>
<reference evidence="5" key="1">
    <citation type="submission" date="2021-03" db="EMBL/GenBank/DDBJ databases">
        <authorList>
            <person name="Tagirdzhanova G."/>
        </authorList>
    </citation>
    <scope>NUCLEOTIDE SEQUENCE</scope>
</reference>
<dbReference type="Pfam" id="PF00026">
    <property type="entry name" value="Asp"/>
    <property type="match status" value="1"/>
</dbReference>
<dbReference type="SUPFAM" id="SSF50630">
    <property type="entry name" value="Acid proteases"/>
    <property type="match status" value="1"/>
</dbReference>
<organism evidence="5 6">
    <name type="scientific">Gomphillus americanus</name>
    <dbReference type="NCBI Taxonomy" id="1940652"/>
    <lineage>
        <taxon>Eukaryota</taxon>
        <taxon>Fungi</taxon>
        <taxon>Dikarya</taxon>
        <taxon>Ascomycota</taxon>
        <taxon>Pezizomycotina</taxon>
        <taxon>Lecanoromycetes</taxon>
        <taxon>OSLEUM clade</taxon>
        <taxon>Ostropomycetidae</taxon>
        <taxon>Ostropales</taxon>
        <taxon>Graphidaceae</taxon>
        <taxon>Gomphilloideae</taxon>
        <taxon>Gomphillus</taxon>
    </lineage>
</organism>
<evidence type="ECO:0000259" key="4">
    <source>
        <dbReference type="PROSITE" id="PS51767"/>
    </source>
</evidence>
<dbReference type="PRINTS" id="PR00792">
    <property type="entry name" value="PEPSIN"/>
</dbReference>
<dbReference type="AlphaFoldDB" id="A0A8H3IE71"/>
<evidence type="ECO:0000256" key="1">
    <source>
        <dbReference type="ARBA" id="ARBA00007447"/>
    </source>
</evidence>
<dbReference type="InterPro" id="IPR034164">
    <property type="entry name" value="Pepsin-like_dom"/>
</dbReference>
<evidence type="ECO:0000313" key="5">
    <source>
        <dbReference type="EMBL" id="CAF9910359.1"/>
    </source>
</evidence>
<keyword evidence="6" id="KW-1185">Reference proteome</keyword>
<dbReference type="GO" id="GO:0006508">
    <property type="term" value="P:proteolysis"/>
    <property type="evidence" value="ECO:0007669"/>
    <property type="project" value="InterPro"/>
</dbReference>
<evidence type="ECO:0000256" key="3">
    <source>
        <dbReference type="SAM" id="Phobius"/>
    </source>
</evidence>
<feature type="region of interest" description="Disordered" evidence="2">
    <location>
        <begin position="703"/>
        <end position="730"/>
    </location>
</feature>
<protein>
    <recommendedName>
        <fullName evidence="4">Peptidase A1 domain-containing protein</fullName>
    </recommendedName>
</protein>
<dbReference type="Proteomes" id="UP000664169">
    <property type="component" value="Unassembled WGS sequence"/>
</dbReference>
<dbReference type="CDD" id="cd05471">
    <property type="entry name" value="pepsin_like"/>
    <property type="match status" value="1"/>
</dbReference>
<evidence type="ECO:0000313" key="6">
    <source>
        <dbReference type="Proteomes" id="UP000664169"/>
    </source>
</evidence>
<dbReference type="EMBL" id="CAJPDQ010000005">
    <property type="protein sequence ID" value="CAF9910359.1"/>
    <property type="molecule type" value="Genomic_DNA"/>
</dbReference>
<dbReference type="Gene3D" id="2.40.70.10">
    <property type="entry name" value="Acid Proteases"/>
    <property type="match status" value="2"/>
</dbReference>
<gene>
    <name evidence="5" type="ORF">GOMPHAMPRED_007063</name>
</gene>
<dbReference type="InterPro" id="IPR033121">
    <property type="entry name" value="PEPTIDASE_A1"/>
</dbReference>
<accession>A0A8H3IE71</accession>
<dbReference type="PROSITE" id="PS51767">
    <property type="entry name" value="PEPTIDASE_A1"/>
    <property type="match status" value="1"/>
</dbReference>
<feature type="domain" description="Peptidase A1" evidence="4">
    <location>
        <begin position="43"/>
        <end position="393"/>
    </location>
</feature>
<comment type="caution">
    <text evidence="5">The sequence shown here is derived from an EMBL/GenBank/DDBJ whole genome shotgun (WGS) entry which is preliminary data.</text>
</comment>
<proteinExistence type="inferred from homology"/>
<dbReference type="InterPro" id="IPR001461">
    <property type="entry name" value="Aspartic_peptidase_A1"/>
</dbReference>
<name>A0A8H3IE71_9LECA</name>